<accession>A0AAV4TBB9</accession>
<proteinExistence type="predicted"/>
<dbReference type="Proteomes" id="UP001054945">
    <property type="component" value="Unassembled WGS sequence"/>
</dbReference>
<evidence type="ECO:0000313" key="3">
    <source>
        <dbReference type="Proteomes" id="UP001054945"/>
    </source>
</evidence>
<keyword evidence="3" id="KW-1185">Reference proteome</keyword>
<dbReference type="EMBL" id="BPLR01010983">
    <property type="protein sequence ID" value="GIY43489.1"/>
    <property type="molecule type" value="Genomic_DNA"/>
</dbReference>
<feature type="region of interest" description="Disordered" evidence="1">
    <location>
        <begin position="119"/>
        <end position="139"/>
    </location>
</feature>
<reference evidence="2 3" key="1">
    <citation type="submission" date="2021-06" db="EMBL/GenBank/DDBJ databases">
        <title>Caerostris extrusa draft genome.</title>
        <authorList>
            <person name="Kono N."/>
            <person name="Arakawa K."/>
        </authorList>
    </citation>
    <scope>NUCLEOTIDE SEQUENCE [LARGE SCALE GENOMIC DNA]</scope>
</reference>
<sequence length="139" mass="16316">MKFAIFQLLRGPFEGESGYSFYDRYAEFNLTKKARTKLGCFLSRSRFHNKSFTGKLTNLNVILQVPNKASSECRKKEKVPFDHTDKVPALQKREFFPLPPFWKRVSNWNPPRLAPSRSCKRGTPFTKCQRRQRGIHQMS</sequence>
<protein>
    <recommendedName>
        <fullName evidence="4">LAGLIDADG homing endonuclease</fullName>
    </recommendedName>
</protein>
<name>A0AAV4TBB9_CAEEX</name>
<dbReference type="AlphaFoldDB" id="A0AAV4TBB9"/>
<evidence type="ECO:0000256" key="1">
    <source>
        <dbReference type="SAM" id="MobiDB-lite"/>
    </source>
</evidence>
<gene>
    <name evidence="2" type="ORF">CEXT_401901</name>
</gene>
<evidence type="ECO:0008006" key="4">
    <source>
        <dbReference type="Google" id="ProtNLM"/>
    </source>
</evidence>
<evidence type="ECO:0000313" key="2">
    <source>
        <dbReference type="EMBL" id="GIY43489.1"/>
    </source>
</evidence>
<comment type="caution">
    <text evidence="2">The sequence shown here is derived from an EMBL/GenBank/DDBJ whole genome shotgun (WGS) entry which is preliminary data.</text>
</comment>
<organism evidence="2 3">
    <name type="scientific">Caerostris extrusa</name>
    <name type="common">Bark spider</name>
    <name type="synonym">Caerostris bankana</name>
    <dbReference type="NCBI Taxonomy" id="172846"/>
    <lineage>
        <taxon>Eukaryota</taxon>
        <taxon>Metazoa</taxon>
        <taxon>Ecdysozoa</taxon>
        <taxon>Arthropoda</taxon>
        <taxon>Chelicerata</taxon>
        <taxon>Arachnida</taxon>
        <taxon>Araneae</taxon>
        <taxon>Araneomorphae</taxon>
        <taxon>Entelegynae</taxon>
        <taxon>Araneoidea</taxon>
        <taxon>Araneidae</taxon>
        <taxon>Caerostris</taxon>
    </lineage>
</organism>
<feature type="compositionally biased region" description="Basic residues" evidence="1">
    <location>
        <begin position="128"/>
        <end position="139"/>
    </location>
</feature>